<name>A0A443S3D4_9ACAR</name>
<dbReference type="GO" id="GO:0008047">
    <property type="term" value="F:enzyme activator activity"/>
    <property type="evidence" value="ECO:0007669"/>
    <property type="project" value="InterPro"/>
</dbReference>
<dbReference type="Proteomes" id="UP000288716">
    <property type="component" value="Unassembled WGS sequence"/>
</dbReference>
<keyword evidence="1" id="KW-0732">Signal</keyword>
<protein>
    <submittedName>
        <fullName evidence="2">Uncharacterized protein</fullName>
    </submittedName>
</protein>
<dbReference type="GO" id="GO:0007586">
    <property type="term" value="P:digestion"/>
    <property type="evidence" value="ECO:0007669"/>
    <property type="project" value="InterPro"/>
</dbReference>
<dbReference type="PANTHER" id="PTHR10041:SF5">
    <property type="entry name" value="LEUCINE-RICH COLIPASE-LIKE PROTEIN 1"/>
    <property type="match status" value="1"/>
</dbReference>
<dbReference type="EMBL" id="NCKV01009994">
    <property type="protein sequence ID" value="RWS22046.1"/>
    <property type="molecule type" value="Genomic_DNA"/>
</dbReference>
<feature type="signal peptide" evidence="1">
    <location>
        <begin position="1"/>
        <end position="19"/>
    </location>
</feature>
<dbReference type="GO" id="GO:0016042">
    <property type="term" value="P:lipid catabolic process"/>
    <property type="evidence" value="ECO:0007669"/>
    <property type="project" value="InterPro"/>
</dbReference>
<dbReference type="GO" id="GO:0005576">
    <property type="term" value="C:extracellular region"/>
    <property type="evidence" value="ECO:0007669"/>
    <property type="project" value="InterPro"/>
</dbReference>
<evidence type="ECO:0000313" key="3">
    <source>
        <dbReference type="Proteomes" id="UP000288716"/>
    </source>
</evidence>
<gene>
    <name evidence="2" type="ORF">B4U80_06254</name>
</gene>
<dbReference type="PANTHER" id="PTHR10041">
    <property type="entry name" value="COLIPASE"/>
    <property type="match status" value="1"/>
</dbReference>
<feature type="chain" id="PRO_5019272479" evidence="1">
    <location>
        <begin position="20"/>
        <end position="120"/>
    </location>
</feature>
<dbReference type="Gene3D" id="2.10.80.10">
    <property type="entry name" value="Lipase, subunit A"/>
    <property type="match status" value="1"/>
</dbReference>
<proteinExistence type="predicted"/>
<reference evidence="2 3" key="1">
    <citation type="journal article" date="2018" name="Gigascience">
        <title>Genomes of trombidid mites reveal novel predicted allergens and laterally-transferred genes associated with secondary metabolism.</title>
        <authorList>
            <person name="Dong X."/>
            <person name="Chaisiri K."/>
            <person name="Xia D."/>
            <person name="Armstrong S.D."/>
            <person name="Fang Y."/>
            <person name="Donnelly M.J."/>
            <person name="Kadowaki T."/>
            <person name="McGarry J.W."/>
            <person name="Darby A.C."/>
            <person name="Makepeace B.L."/>
        </authorList>
    </citation>
    <scope>NUCLEOTIDE SEQUENCE [LARGE SCALE GENOMIC DNA]</scope>
    <source>
        <strain evidence="2">UoL-UT</strain>
    </source>
</reference>
<organism evidence="2 3">
    <name type="scientific">Leptotrombidium deliense</name>
    <dbReference type="NCBI Taxonomy" id="299467"/>
    <lineage>
        <taxon>Eukaryota</taxon>
        <taxon>Metazoa</taxon>
        <taxon>Ecdysozoa</taxon>
        <taxon>Arthropoda</taxon>
        <taxon>Chelicerata</taxon>
        <taxon>Arachnida</taxon>
        <taxon>Acari</taxon>
        <taxon>Acariformes</taxon>
        <taxon>Trombidiformes</taxon>
        <taxon>Prostigmata</taxon>
        <taxon>Anystina</taxon>
        <taxon>Parasitengona</taxon>
        <taxon>Trombiculoidea</taxon>
        <taxon>Trombiculidae</taxon>
        <taxon>Leptotrombidium</taxon>
    </lineage>
</organism>
<dbReference type="VEuPathDB" id="VectorBase:LDEU009994"/>
<sequence>MKAFVFFSIIVIYATFVNAQQYPQYPSMFVRRVATGEATPQLDELHQPGVKQPVGKLCKYADDCISGCCVENSSTRQRYCRPLARYGQRCDEYQIKGGYYWDFCPCQAGEGYCYKGVCSA</sequence>
<evidence type="ECO:0000256" key="1">
    <source>
        <dbReference type="SAM" id="SignalP"/>
    </source>
</evidence>
<evidence type="ECO:0000313" key="2">
    <source>
        <dbReference type="EMBL" id="RWS22046.1"/>
    </source>
</evidence>
<accession>A0A443S3D4</accession>
<keyword evidence="3" id="KW-1185">Reference proteome</keyword>
<comment type="caution">
    <text evidence="2">The sequence shown here is derived from an EMBL/GenBank/DDBJ whole genome shotgun (WGS) entry which is preliminary data.</text>
</comment>
<dbReference type="InterPro" id="IPR001981">
    <property type="entry name" value="Colipase"/>
</dbReference>
<dbReference type="AlphaFoldDB" id="A0A443S3D4"/>